<proteinExistence type="predicted"/>
<accession>A0A2P2L047</accession>
<dbReference type="EMBL" id="GGEC01030860">
    <property type="protein sequence ID" value="MBX11344.1"/>
    <property type="molecule type" value="Transcribed_RNA"/>
</dbReference>
<reference evidence="1" key="1">
    <citation type="submission" date="2018-02" db="EMBL/GenBank/DDBJ databases">
        <title>Rhizophora mucronata_Transcriptome.</title>
        <authorList>
            <person name="Meera S.P."/>
            <person name="Sreeshan A."/>
            <person name="Augustine A."/>
        </authorList>
    </citation>
    <scope>NUCLEOTIDE SEQUENCE</scope>
    <source>
        <tissue evidence="1">Leaf</tissue>
    </source>
</reference>
<dbReference type="AlphaFoldDB" id="A0A2P2L047"/>
<organism evidence="1">
    <name type="scientific">Rhizophora mucronata</name>
    <name type="common">Asiatic mangrove</name>
    <dbReference type="NCBI Taxonomy" id="61149"/>
    <lineage>
        <taxon>Eukaryota</taxon>
        <taxon>Viridiplantae</taxon>
        <taxon>Streptophyta</taxon>
        <taxon>Embryophyta</taxon>
        <taxon>Tracheophyta</taxon>
        <taxon>Spermatophyta</taxon>
        <taxon>Magnoliopsida</taxon>
        <taxon>eudicotyledons</taxon>
        <taxon>Gunneridae</taxon>
        <taxon>Pentapetalae</taxon>
        <taxon>rosids</taxon>
        <taxon>fabids</taxon>
        <taxon>Malpighiales</taxon>
        <taxon>Rhizophoraceae</taxon>
        <taxon>Rhizophora</taxon>
    </lineage>
</organism>
<protein>
    <submittedName>
        <fullName evidence="1">Protein SCO1 homolog 1</fullName>
    </submittedName>
</protein>
<name>A0A2P2L047_RHIMU</name>
<evidence type="ECO:0000313" key="1">
    <source>
        <dbReference type="EMBL" id="MBX11344.1"/>
    </source>
</evidence>
<sequence length="74" mass="8583">MRSPEKKALNSSIRGTLQPIPCFYFLDLYCFISLMIPSESESTSLFFPKNFTNSMLGSIRYLHKITDRLSDNRN</sequence>